<evidence type="ECO:0000313" key="2">
    <source>
        <dbReference type="Proteomes" id="UP001372338"/>
    </source>
</evidence>
<dbReference type="EMBL" id="JAYWIO010000006">
    <property type="protein sequence ID" value="KAK7255041.1"/>
    <property type="molecule type" value="Genomic_DNA"/>
</dbReference>
<organism evidence="1 2">
    <name type="scientific">Crotalaria pallida</name>
    <name type="common">Smooth rattlebox</name>
    <name type="synonym">Crotalaria striata</name>
    <dbReference type="NCBI Taxonomy" id="3830"/>
    <lineage>
        <taxon>Eukaryota</taxon>
        <taxon>Viridiplantae</taxon>
        <taxon>Streptophyta</taxon>
        <taxon>Embryophyta</taxon>
        <taxon>Tracheophyta</taxon>
        <taxon>Spermatophyta</taxon>
        <taxon>Magnoliopsida</taxon>
        <taxon>eudicotyledons</taxon>
        <taxon>Gunneridae</taxon>
        <taxon>Pentapetalae</taxon>
        <taxon>rosids</taxon>
        <taxon>fabids</taxon>
        <taxon>Fabales</taxon>
        <taxon>Fabaceae</taxon>
        <taxon>Papilionoideae</taxon>
        <taxon>50 kb inversion clade</taxon>
        <taxon>genistoids sensu lato</taxon>
        <taxon>core genistoids</taxon>
        <taxon>Crotalarieae</taxon>
        <taxon>Crotalaria</taxon>
    </lineage>
</organism>
<accession>A0AAN9HZD1</accession>
<dbReference type="AlphaFoldDB" id="A0AAN9HZD1"/>
<protein>
    <submittedName>
        <fullName evidence="1">Uncharacterized protein</fullName>
    </submittedName>
</protein>
<name>A0AAN9HZD1_CROPI</name>
<gene>
    <name evidence="1" type="ORF">RIF29_28443</name>
</gene>
<reference evidence="1 2" key="1">
    <citation type="submission" date="2024-01" db="EMBL/GenBank/DDBJ databases">
        <title>The genomes of 5 underutilized Papilionoideae crops provide insights into root nodulation and disease resistanc.</title>
        <authorList>
            <person name="Yuan L."/>
        </authorList>
    </citation>
    <scope>NUCLEOTIDE SEQUENCE [LARGE SCALE GENOMIC DNA]</scope>
    <source>
        <strain evidence="1">ZHUSHIDOU_FW_LH</strain>
        <tissue evidence="1">Leaf</tissue>
    </source>
</reference>
<evidence type="ECO:0000313" key="1">
    <source>
        <dbReference type="EMBL" id="KAK7255041.1"/>
    </source>
</evidence>
<dbReference type="Proteomes" id="UP001372338">
    <property type="component" value="Unassembled WGS sequence"/>
</dbReference>
<comment type="caution">
    <text evidence="1">The sequence shown here is derived from an EMBL/GenBank/DDBJ whole genome shotgun (WGS) entry which is preliminary data.</text>
</comment>
<sequence length="127" mass="14066">MRKAFLLVLGSCSVERNFSPISGAESRRLERMEGMRGSRISDVFVRVLEVVAEVLTEEDHLREDIAARIGLVNDLKVEKEEPLNDAVLGGEDVADDGDEKLRDGFAVVKNRDGFLQSFNIGSDVIIC</sequence>
<proteinExistence type="predicted"/>
<keyword evidence="2" id="KW-1185">Reference proteome</keyword>